<evidence type="ECO:0000313" key="2">
    <source>
        <dbReference type="EMBL" id="KIJ27925.1"/>
    </source>
</evidence>
<reference evidence="2 3" key="1">
    <citation type="submission" date="2014-06" db="EMBL/GenBank/DDBJ databases">
        <title>Evolutionary Origins and Diversification of the Mycorrhizal Mutualists.</title>
        <authorList>
            <consortium name="DOE Joint Genome Institute"/>
            <consortium name="Mycorrhizal Genomics Consortium"/>
            <person name="Kohler A."/>
            <person name="Kuo A."/>
            <person name="Nagy L.G."/>
            <person name="Floudas D."/>
            <person name="Copeland A."/>
            <person name="Barry K.W."/>
            <person name="Cichocki N."/>
            <person name="Veneault-Fourrey C."/>
            <person name="LaButti K."/>
            <person name="Lindquist E.A."/>
            <person name="Lipzen A."/>
            <person name="Lundell T."/>
            <person name="Morin E."/>
            <person name="Murat C."/>
            <person name="Riley R."/>
            <person name="Ohm R."/>
            <person name="Sun H."/>
            <person name="Tunlid A."/>
            <person name="Henrissat B."/>
            <person name="Grigoriev I.V."/>
            <person name="Hibbett D.S."/>
            <person name="Martin F."/>
        </authorList>
    </citation>
    <scope>NUCLEOTIDE SEQUENCE [LARGE SCALE GENOMIC DNA]</scope>
    <source>
        <strain evidence="2 3">SS14</strain>
    </source>
</reference>
<dbReference type="AlphaFoldDB" id="A0A0C9URU8"/>
<accession>A0A0C9URU8</accession>
<gene>
    <name evidence="2" type="ORF">M422DRAFT_37528</name>
</gene>
<protein>
    <submittedName>
        <fullName evidence="2">Uncharacterized protein</fullName>
    </submittedName>
</protein>
<feature type="transmembrane region" description="Helical" evidence="1">
    <location>
        <begin position="39"/>
        <end position="58"/>
    </location>
</feature>
<keyword evidence="1" id="KW-0472">Membrane</keyword>
<organism evidence="2 3">
    <name type="scientific">Sphaerobolus stellatus (strain SS14)</name>
    <dbReference type="NCBI Taxonomy" id="990650"/>
    <lineage>
        <taxon>Eukaryota</taxon>
        <taxon>Fungi</taxon>
        <taxon>Dikarya</taxon>
        <taxon>Basidiomycota</taxon>
        <taxon>Agaricomycotina</taxon>
        <taxon>Agaricomycetes</taxon>
        <taxon>Phallomycetidae</taxon>
        <taxon>Geastrales</taxon>
        <taxon>Sphaerobolaceae</taxon>
        <taxon>Sphaerobolus</taxon>
    </lineage>
</organism>
<evidence type="ECO:0000313" key="3">
    <source>
        <dbReference type="Proteomes" id="UP000054279"/>
    </source>
</evidence>
<sequence>MTVEVMRGPSCGFQVNRRRPLSIVILHKSGYSFASGVPYWDPCRFILLFLLLLLLLVVESKHSLKASDSFHSIARPLPVLSKLCQYRDISFDILKLRII</sequence>
<dbReference type="EMBL" id="KN837320">
    <property type="protein sequence ID" value="KIJ27925.1"/>
    <property type="molecule type" value="Genomic_DNA"/>
</dbReference>
<keyword evidence="3" id="KW-1185">Reference proteome</keyword>
<keyword evidence="1" id="KW-0812">Transmembrane</keyword>
<name>A0A0C9URU8_SPHS4</name>
<dbReference type="HOGENOM" id="CLU_166316_0_0_1"/>
<proteinExistence type="predicted"/>
<evidence type="ECO:0000256" key="1">
    <source>
        <dbReference type="SAM" id="Phobius"/>
    </source>
</evidence>
<keyword evidence="1" id="KW-1133">Transmembrane helix</keyword>
<dbReference type="Proteomes" id="UP000054279">
    <property type="component" value="Unassembled WGS sequence"/>
</dbReference>